<dbReference type="EMBL" id="UINC01015569">
    <property type="protein sequence ID" value="SVA65467.1"/>
    <property type="molecule type" value="Genomic_DNA"/>
</dbReference>
<sequence>MDHPDVSVRCQRCGSQMELKDPGPEDPWPPQQFWECPQCSRHFWTTYPPVKPAPKPKAKAPATEQ</sequence>
<evidence type="ECO:0000313" key="1">
    <source>
        <dbReference type="EMBL" id="SVA65467.1"/>
    </source>
</evidence>
<reference evidence="1" key="1">
    <citation type="submission" date="2018-05" db="EMBL/GenBank/DDBJ databases">
        <authorList>
            <person name="Lanie J.A."/>
            <person name="Ng W.-L."/>
            <person name="Kazmierczak K.M."/>
            <person name="Andrzejewski T.M."/>
            <person name="Davidsen T.M."/>
            <person name="Wayne K.J."/>
            <person name="Tettelin H."/>
            <person name="Glass J.I."/>
            <person name="Rusch D."/>
            <person name="Podicherti R."/>
            <person name="Tsui H.-C.T."/>
            <person name="Winkler M.E."/>
        </authorList>
    </citation>
    <scope>NUCLEOTIDE SEQUENCE</scope>
</reference>
<name>A0A381XMP5_9ZZZZ</name>
<gene>
    <name evidence="1" type="ORF">METZ01_LOCUS118321</name>
</gene>
<proteinExistence type="predicted"/>
<organism evidence="1">
    <name type="scientific">marine metagenome</name>
    <dbReference type="NCBI Taxonomy" id="408172"/>
    <lineage>
        <taxon>unclassified sequences</taxon>
        <taxon>metagenomes</taxon>
        <taxon>ecological metagenomes</taxon>
    </lineage>
</organism>
<dbReference type="AlphaFoldDB" id="A0A381XMP5"/>
<accession>A0A381XMP5</accession>
<protein>
    <submittedName>
        <fullName evidence="1">Uncharacterized protein</fullName>
    </submittedName>
</protein>